<keyword evidence="3" id="KW-1185">Reference proteome</keyword>
<evidence type="ECO:0000313" key="3">
    <source>
        <dbReference type="Proteomes" id="UP000270342"/>
    </source>
</evidence>
<dbReference type="Gene3D" id="1.10.10.10">
    <property type="entry name" value="Winged helix-like DNA-binding domain superfamily/Winged helix DNA-binding domain"/>
    <property type="match status" value="1"/>
</dbReference>
<dbReference type="AlphaFoldDB" id="A0A494XW18"/>
<dbReference type="SUPFAM" id="SSF46785">
    <property type="entry name" value="Winged helix' DNA-binding domain"/>
    <property type="match status" value="1"/>
</dbReference>
<sequence length="171" mass="18834">MRLTDYTDYSLRVLLYLTVRRDRLATIQEIAEAYGVSKNHLMKIAQRLGELGWIETVRGRKGGLRLAPDSTHLTIGRIVRETESDFALAPCFARHGSDAAAGDVEQTCVIAPSCQLKDVFARARDAFLRELDNHTLAQISEPSAALSTLLGMTPIRVIRHTETSVAEAALG</sequence>
<dbReference type="PANTHER" id="PTHR33221:SF4">
    <property type="entry name" value="HTH-TYPE TRANSCRIPTIONAL REPRESSOR NSRR"/>
    <property type="match status" value="1"/>
</dbReference>
<dbReference type="Proteomes" id="UP000270342">
    <property type="component" value="Unassembled WGS sequence"/>
</dbReference>
<dbReference type="PROSITE" id="PS51197">
    <property type="entry name" value="HTH_RRF2_2"/>
    <property type="match status" value="1"/>
</dbReference>
<reference evidence="2 3" key="1">
    <citation type="submission" date="2018-10" db="EMBL/GenBank/DDBJ databases">
        <title>Robbsia sp. DHC34, isolated from soil.</title>
        <authorList>
            <person name="Gao Z.-H."/>
            <person name="Qiu L.-H."/>
        </authorList>
    </citation>
    <scope>NUCLEOTIDE SEQUENCE [LARGE SCALE GENOMIC DNA]</scope>
    <source>
        <strain evidence="2 3">DHC34</strain>
    </source>
</reference>
<dbReference type="GO" id="GO:0003677">
    <property type="term" value="F:DNA binding"/>
    <property type="evidence" value="ECO:0007669"/>
    <property type="project" value="UniProtKB-KW"/>
</dbReference>
<protein>
    <submittedName>
        <fullName evidence="2">Rrf2 family transcriptional regulator</fullName>
    </submittedName>
</protein>
<dbReference type="GO" id="GO:0005829">
    <property type="term" value="C:cytosol"/>
    <property type="evidence" value="ECO:0007669"/>
    <property type="project" value="TreeGrafter"/>
</dbReference>
<dbReference type="InterPro" id="IPR036388">
    <property type="entry name" value="WH-like_DNA-bd_sf"/>
</dbReference>
<comment type="caution">
    <text evidence="2">The sequence shown here is derived from an EMBL/GenBank/DDBJ whole genome shotgun (WGS) entry which is preliminary data.</text>
</comment>
<evidence type="ECO:0000256" key="1">
    <source>
        <dbReference type="ARBA" id="ARBA00023125"/>
    </source>
</evidence>
<dbReference type="RefSeq" id="WP_121087492.1">
    <property type="nucleotide sequence ID" value="NZ_RBZU01000005.1"/>
</dbReference>
<evidence type="ECO:0000313" key="2">
    <source>
        <dbReference type="EMBL" id="RKP54801.1"/>
    </source>
</evidence>
<dbReference type="InterPro" id="IPR036390">
    <property type="entry name" value="WH_DNA-bd_sf"/>
</dbReference>
<name>A0A494XW18_9BURK</name>
<proteinExistence type="predicted"/>
<dbReference type="PANTHER" id="PTHR33221">
    <property type="entry name" value="WINGED HELIX-TURN-HELIX TRANSCRIPTIONAL REGULATOR, RRF2 FAMILY"/>
    <property type="match status" value="1"/>
</dbReference>
<dbReference type="NCBIfam" id="TIGR00738">
    <property type="entry name" value="rrf2_super"/>
    <property type="match status" value="1"/>
</dbReference>
<dbReference type="OrthoDB" id="9795923at2"/>
<accession>A0A494XW18</accession>
<dbReference type="InterPro" id="IPR000944">
    <property type="entry name" value="Tscrpt_reg_Rrf2"/>
</dbReference>
<dbReference type="EMBL" id="RBZU01000005">
    <property type="protein sequence ID" value="RKP54801.1"/>
    <property type="molecule type" value="Genomic_DNA"/>
</dbReference>
<dbReference type="GO" id="GO:0003700">
    <property type="term" value="F:DNA-binding transcription factor activity"/>
    <property type="evidence" value="ECO:0007669"/>
    <property type="project" value="TreeGrafter"/>
</dbReference>
<gene>
    <name evidence="2" type="ORF">D7S86_14300</name>
</gene>
<dbReference type="Pfam" id="PF02082">
    <property type="entry name" value="Rrf2"/>
    <property type="match status" value="1"/>
</dbReference>
<organism evidence="2 3">
    <name type="scientific">Pararobbsia silviterrae</name>
    <dbReference type="NCBI Taxonomy" id="1792498"/>
    <lineage>
        <taxon>Bacteria</taxon>
        <taxon>Pseudomonadati</taxon>
        <taxon>Pseudomonadota</taxon>
        <taxon>Betaproteobacteria</taxon>
        <taxon>Burkholderiales</taxon>
        <taxon>Burkholderiaceae</taxon>
        <taxon>Pararobbsia</taxon>
    </lineage>
</organism>
<keyword evidence="1" id="KW-0238">DNA-binding</keyword>